<dbReference type="SMART" id="SM00827">
    <property type="entry name" value="PKS_AT"/>
    <property type="match status" value="1"/>
</dbReference>
<feature type="region of interest" description="Disordered" evidence="6">
    <location>
        <begin position="937"/>
        <end position="982"/>
    </location>
</feature>
<dbReference type="PROSITE" id="PS00606">
    <property type="entry name" value="KS3_1"/>
    <property type="match status" value="1"/>
</dbReference>
<dbReference type="SMART" id="SM00825">
    <property type="entry name" value="PKS_KS"/>
    <property type="match status" value="1"/>
</dbReference>
<dbReference type="Pfam" id="PF00550">
    <property type="entry name" value="PP-binding"/>
    <property type="match status" value="1"/>
</dbReference>
<dbReference type="InterPro" id="IPR014043">
    <property type="entry name" value="Acyl_transferase_dom"/>
</dbReference>
<dbReference type="PROSITE" id="PS52004">
    <property type="entry name" value="KS3_2"/>
    <property type="match status" value="1"/>
</dbReference>
<feature type="compositionally biased region" description="Low complexity" evidence="6">
    <location>
        <begin position="548"/>
        <end position="568"/>
    </location>
</feature>
<evidence type="ECO:0000256" key="1">
    <source>
        <dbReference type="ARBA" id="ARBA00022450"/>
    </source>
</evidence>
<dbReference type="Gene3D" id="3.30.70.3290">
    <property type="match status" value="1"/>
</dbReference>
<organism evidence="9 10">
    <name type="scientific">Streptomyces umbrinus</name>
    <dbReference type="NCBI Taxonomy" id="67370"/>
    <lineage>
        <taxon>Bacteria</taxon>
        <taxon>Bacillati</taxon>
        <taxon>Actinomycetota</taxon>
        <taxon>Actinomycetes</taxon>
        <taxon>Kitasatosporales</taxon>
        <taxon>Streptomycetaceae</taxon>
        <taxon>Streptomyces</taxon>
        <taxon>Streptomyces phaeochromogenes group</taxon>
    </lineage>
</organism>
<feature type="compositionally biased region" description="Basic and acidic residues" evidence="6">
    <location>
        <begin position="861"/>
        <end position="873"/>
    </location>
</feature>
<keyword evidence="3 9" id="KW-0808">Transferase</keyword>
<dbReference type="PANTHER" id="PTHR43775:SF37">
    <property type="entry name" value="SI:DKEY-61P9.11"/>
    <property type="match status" value="1"/>
</dbReference>
<feature type="domain" description="Carrier" evidence="7">
    <location>
        <begin position="981"/>
        <end position="1059"/>
    </location>
</feature>
<evidence type="ECO:0000256" key="6">
    <source>
        <dbReference type="SAM" id="MobiDB-lite"/>
    </source>
</evidence>
<feature type="region of interest" description="Disordered" evidence="6">
    <location>
        <begin position="414"/>
        <end position="466"/>
    </location>
</feature>
<dbReference type="SUPFAM" id="SSF47336">
    <property type="entry name" value="ACP-like"/>
    <property type="match status" value="1"/>
</dbReference>
<dbReference type="Pfam" id="PF02801">
    <property type="entry name" value="Ketoacyl-synt_C"/>
    <property type="match status" value="1"/>
</dbReference>
<keyword evidence="4" id="KW-0045">Antibiotic biosynthesis</keyword>
<dbReference type="Pfam" id="PF00109">
    <property type="entry name" value="ketoacyl-synt"/>
    <property type="match status" value="1"/>
</dbReference>
<dbReference type="InterPro" id="IPR009081">
    <property type="entry name" value="PP-bd_ACP"/>
</dbReference>
<dbReference type="RefSeq" id="WP_307526385.1">
    <property type="nucleotide sequence ID" value="NZ_JAUSZI010000002.1"/>
</dbReference>
<dbReference type="InterPro" id="IPR016039">
    <property type="entry name" value="Thiolase-like"/>
</dbReference>
<protein>
    <submittedName>
        <fullName evidence="9">Acyl transferase domain-containing protein</fullName>
    </submittedName>
</protein>
<feature type="region of interest" description="Disordered" evidence="6">
    <location>
        <begin position="861"/>
        <end position="887"/>
    </location>
</feature>
<dbReference type="CDD" id="cd00833">
    <property type="entry name" value="PKS"/>
    <property type="match status" value="1"/>
</dbReference>
<evidence type="ECO:0000313" key="9">
    <source>
        <dbReference type="EMBL" id="MDQ1030652.1"/>
    </source>
</evidence>
<feature type="compositionally biased region" description="Low complexity" evidence="6">
    <location>
        <begin position="966"/>
        <end position="975"/>
    </location>
</feature>
<dbReference type="InterPro" id="IPR050091">
    <property type="entry name" value="PKS_NRPS_Biosynth_Enz"/>
</dbReference>
<dbReference type="SUPFAM" id="SSF53901">
    <property type="entry name" value="Thiolase-like"/>
    <property type="match status" value="1"/>
</dbReference>
<accession>A0ABU0T511</accession>
<evidence type="ECO:0000259" key="7">
    <source>
        <dbReference type="PROSITE" id="PS50075"/>
    </source>
</evidence>
<keyword evidence="10" id="KW-1185">Reference proteome</keyword>
<evidence type="ECO:0000256" key="4">
    <source>
        <dbReference type="ARBA" id="ARBA00023194"/>
    </source>
</evidence>
<dbReference type="InterPro" id="IPR018201">
    <property type="entry name" value="Ketoacyl_synth_AS"/>
</dbReference>
<gene>
    <name evidence="9" type="ORF">QF035_008234</name>
</gene>
<dbReference type="SUPFAM" id="SSF55048">
    <property type="entry name" value="Probable ACP-binding domain of malonyl-CoA ACP transacylase"/>
    <property type="match status" value="1"/>
</dbReference>
<keyword evidence="1" id="KW-0596">Phosphopantetheine</keyword>
<evidence type="ECO:0000256" key="3">
    <source>
        <dbReference type="ARBA" id="ARBA00022679"/>
    </source>
</evidence>
<feature type="compositionally biased region" description="Low complexity" evidence="6">
    <location>
        <begin position="947"/>
        <end position="959"/>
    </location>
</feature>
<evidence type="ECO:0000256" key="5">
    <source>
        <dbReference type="ARBA" id="ARBA00023315"/>
    </source>
</evidence>
<feature type="region of interest" description="Disordered" evidence="6">
    <location>
        <begin position="541"/>
        <end position="577"/>
    </location>
</feature>
<dbReference type="InterPro" id="IPR032821">
    <property type="entry name" value="PKS_assoc"/>
</dbReference>
<evidence type="ECO:0000259" key="8">
    <source>
        <dbReference type="PROSITE" id="PS52004"/>
    </source>
</evidence>
<name>A0ABU0T511_9ACTN</name>
<keyword evidence="2" id="KW-0597">Phosphoprotein</keyword>
<dbReference type="GO" id="GO:0016740">
    <property type="term" value="F:transferase activity"/>
    <property type="evidence" value="ECO:0007669"/>
    <property type="project" value="UniProtKB-KW"/>
</dbReference>
<sequence length="1061" mass="111307">MNAVAVTGIDCRFPGAEDPGAFWELLMRSGDGTGPVPSPRWDPSLTGGPTEGGFLADADAFDHEFFRIPPRDAAAMDPQQRLMLQCAWRAVEDSGVAPGRLAGSPTGVFVGVMGSEWAQLTLTDLPRITPQIGSGNGYCMIANRISYHLDLRGPCMAVDTACSSSLVAVHLAVNALLTEECDRAIAGGVNLALTPALGLFYEKAGLAAPDGRCKPFSAGADGVGRGEGVGAVVLRRLADALADGDPVYAVIRGTAVNQDGRSNGITAPSRWSQQEVLAAACRRAGADPHEVSFLEAHGTGTALGDMIEARALGHLHADRPRRRPLALGSVKGNLGHTEGAAGIAGLIKTCLSLHHRTVPVSRYAARENPQLRLAEQGLRLLKAPLRLPSGEPVLAGLSSFGMGGTNAHAVLESAPTSSRAEAGMRRSATPSDRSGVSLPEPTGSGLSDHSGTARPGPVTSLPEPTGSRLGAEVFVLTAPTERALRRNLLAQSDVIGRRRTPIGPLCRASQRVKTGHGRHYAVVAGDSAELAVRLREAAGALGPTGLNSSTRPATSVAPTAPTRSTSPTNRNDATSEPPLTAWLFTGQGAQYPGMGARLYRESALFRRHLDGVDAALLPHTGRSIRDLLLTGDAAVHRTGWAQPALFAVGHALGATLTEVGVRPALLLGHSVGEFAAAVHAGALPLEGAARLVAVRGALMEQLPDGGGMLAVHASADRLRDLVEREPLVGFAALNGPRSTVISGDLAALDRIAESRELDGVRLRRLDVSHAFHSPLMRPALEAFRRVAEQVTGGTPRLPFYSTLRGKRLESEQLDASYWTEHIEAPVLFADAAAQLLDERPTHLLELGPRPVLTTLARRLDDRSADPEALDRSTEPVTLHPLPAPESGGRALAETVAALYRAGIDIDWTAAAHPGRDQTPARLTPYAFATDSRFWHTGGPTRTAAPGAPVAVQEEPQAPEADPPPTEAVTATATTPATPPQDPVATAVYETVAALGGYDPTALSPGSRFHDDLGLDSVALVELKERLTERLPAVGALPVQDLLPRLTSLGELIGYLRQETSA</sequence>
<dbReference type="InterPro" id="IPR001227">
    <property type="entry name" value="Ac_transferase_dom_sf"/>
</dbReference>
<dbReference type="InterPro" id="IPR014031">
    <property type="entry name" value="Ketoacyl_synth_C"/>
</dbReference>
<dbReference type="SUPFAM" id="SSF52151">
    <property type="entry name" value="FabD/lysophospholipase-like"/>
    <property type="match status" value="1"/>
</dbReference>
<dbReference type="InterPro" id="IPR036736">
    <property type="entry name" value="ACP-like_sf"/>
</dbReference>
<feature type="domain" description="Ketosynthase family 3 (KS3)" evidence="8">
    <location>
        <begin position="1"/>
        <end position="413"/>
    </location>
</feature>
<dbReference type="Gene3D" id="3.40.47.10">
    <property type="match status" value="1"/>
</dbReference>
<dbReference type="PROSITE" id="PS50075">
    <property type="entry name" value="CARRIER"/>
    <property type="match status" value="1"/>
</dbReference>
<dbReference type="Gene3D" id="3.40.366.10">
    <property type="entry name" value="Malonyl-Coenzyme A Acyl Carrier Protein, domain 2"/>
    <property type="match status" value="1"/>
</dbReference>
<proteinExistence type="predicted"/>
<dbReference type="InterPro" id="IPR016036">
    <property type="entry name" value="Malonyl_transacylase_ACP-bd"/>
</dbReference>
<comment type="caution">
    <text evidence="9">The sequence shown here is derived from an EMBL/GenBank/DDBJ whole genome shotgun (WGS) entry which is preliminary data.</text>
</comment>
<dbReference type="PANTHER" id="PTHR43775">
    <property type="entry name" value="FATTY ACID SYNTHASE"/>
    <property type="match status" value="1"/>
</dbReference>
<keyword evidence="5" id="KW-0012">Acyltransferase</keyword>
<dbReference type="Gene3D" id="1.10.1200.10">
    <property type="entry name" value="ACP-like"/>
    <property type="match status" value="1"/>
</dbReference>
<evidence type="ECO:0000256" key="2">
    <source>
        <dbReference type="ARBA" id="ARBA00022553"/>
    </source>
</evidence>
<dbReference type="InterPro" id="IPR016035">
    <property type="entry name" value="Acyl_Trfase/lysoPLipase"/>
</dbReference>
<dbReference type="EMBL" id="JAUSZI010000002">
    <property type="protein sequence ID" value="MDQ1030652.1"/>
    <property type="molecule type" value="Genomic_DNA"/>
</dbReference>
<dbReference type="InterPro" id="IPR020841">
    <property type="entry name" value="PKS_Beta-ketoAc_synthase_dom"/>
</dbReference>
<dbReference type="Proteomes" id="UP001230328">
    <property type="component" value="Unassembled WGS sequence"/>
</dbReference>
<reference evidence="9 10" key="1">
    <citation type="submission" date="2023-07" db="EMBL/GenBank/DDBJ databases">
        <title>Comparative genomics of wheat-associated soil bacteria to identify genetic determinants of phenazine resistance.</title>
        <authorList>
            <person name="Mouncey N."/>
        </authorList>
    </citation>
    <scope>NUCLEOTIDE SEQUENCE [LARGE SCALE GENOMIC DNA]</scope>
    <source>
        <strain evidence="9 10">V2I4</strain>
    </source>
</reference>
<dbReference type="Pfam" id="PF00698">
    <property type="entry name" value="Acyl_transf_1"/>
    <property type="match status" value="1"/>
</dbReference>
<evidence type="ECO:0000313" key="10">
    <source>
        <dbReference type="Proteomes" id="UP001230328"/>
    </source>
</evidence>
<dbReference type="InterPro" id="IPR014030">
    <property type="entry name" value="Ketoacyl_synth_N"/>
</dbReference>
<dbReference type="Pfam" id="PF16197">
    <property type="entry name" value="KAsynt_C_assoc"/>
    <property type="match status" value="1"/>
</dbReference>